<gene>
    <name evidence="5" type="primary">cdaR</name>
    <name evidence="5" type="ORF">NCTC10801_01042</name>
</gene>
<feature type="domain" description="CdaR GGDEF-like" evidence="4">
    <location>
        <begin position="145"/>
        <end position="258"/>
    </location>
</feature>
<reference evidence="5 6" key="1">
    <citation type="submission" date="2018-06" db="EMBL/GenBank/DDBJ databases">
        <authorList>
            <consortium name="Pathogen Informatics"/>
            <person name="Doyle S."/>
        </authorList>
    </citation>
    <scope>NUCLEOTIDE SEQUENCE [LARGE SCALE GENOMIC DNA]</scope>
    <source>
        <strain evidence="5 6">NCTC10801</strain>
    </source>
</reference>
<sequence length="369" mass="42728">MKLDKFLAQNIVKRATQIIPYAVNVMDNHGIIIASSDINRLGQYHLGAVQALRQNQAIEINAQLEQQWHFEVRQGINIPITYLNENIGVIGISGQPELVREYAKLVKMAAELIVEQAAQLEKERWQSRYKEEFVLSVAKPTLPIEQIEKQAIFFGLKYTQPYVAVVIKLIESTAEKLQLLLTYLSHHHPKVATAIMDLQKVLIFQPIEQNGVNKQTKFWQSYLPPEFSLNSCQIVIGNEVSSLAEVSYSYQNAQQTLQYAERMHLKKQILFFEEYRMPALLADFAQSWQAEMLFKPAYRLAEQDKKRVLLKTLQQYFFSNCDLDHAAKKLFIHPNTLRYRLDKIEQITALSFNKIEDKVILYLATLLIK</sequence>
<dbReference type="Pfam" id="PF17853">
    <property type="entry name" value="GGDEF_2"/>
    <property type="match status" value="1"/>
</dbReference>
<evidence type="ECO:0000256" key="1">
    <source>
        <dbReference type="ARBA" id="ARBA00006754"/>
    </source>
</evidence>
<dbReference type="Pfam" id="PF05651">
    <property type="entry name" value="Diacid_rec"/>
    <property type="match status" value="1"/>
</dbReference>
<dbReference type="InterPro" id="IPR042070">
    <property type="entry name" value="PucR_C-HTH_sf"/>
</dbReference>
<accession>A0A380TPC1</accession>
<dbReference type="InterPro" id="IPR041522">
    <property type="entry name" value="CdaR_GGDEF"/>
</dbReference>
<keyword evidence="6" id="KW-1185">Reference proteome</keyword>
<dbReference type="InterPro" id="IPR025736">
    <property type="entry name" value="PucR_C-HTH_dom"/>
</dbReference>
<dbReference type="OrthoDB" id="9792148at2"/>
<feature type="domain" description="PucR C-terminal helix-turn-helix" evidence="3">
    <location>
        <begin position="309"/>
        <end position="366"/>
    </location>
</feature>
<protein>
    <submittedName>
        <fullName evidence="5">Carbohydrate diacid transcriptional activator CdaR</fullName>
    </submittedName>
</protein>
<dbReference type="Gene3D" id="1.10.10.2840">
    <property type="entry name" value="PucR C-terminal helix-turn-helix domain"/>
    <property type="match status" value="1"/>
</dbReference>
<dbReference type="EMBL" id="UFRQ01000003">
    <property type="protein sequence ID" value="SUT89748.1"/>
    <property type="molecule type" value="Genomic_DNA"/>
</dbReference>
<dbReference type="Pfam" id="PF13556">
    <property type="entry name" value="HTH_30"/>
    <property type="match status" value="1"/>
</dbReference>
<evidence type="ECO:0000259" key="4">
    <source>
        <dbReference type="Pfam" id="PF17853"/>
    </source>
</evidence>
<dbReference type="PANTHER" id="PTHR33744">
    <property type="entry name" value="CARBOHYDRATE DIACID REGULATOR"/>
    <property type="match status" value="1"/>
</dbReference>
<evidence type="ECO:0000259" key="3">
    <source>
        <dbReference type="Pfam" id="PF13556"/>
    </source>
</evidence>
<proteinExistence type="inferred from homology"/>
<organism evidence="5 6">
    <name type="scientific">[Actinobacillus] rossii</name>
    <dbReference type="NCBI Taxonomy" id="123820"/>
    <lineage>
        <taxon>Bacteria</taxon>
        <taxon>Pseudomonadati</taxon>
        <taxon>Pseudomonadota</taxon>
        <taxon>Gammaproteobacteria</taxon>
        <taxon>Pasteurellales</taxon>
        <taxon>Pasteurellaceae</taxon>
    </lineage>
</organism>
<evidence type="ECO:0000313" key="6">
    <source>
        <dbReference type="Proteomes" id="UP000254649"/>
    </source>
</evidence>
<name>A0A380TPC1_9PAST</name>
<dbReference type="Proteomes" id="UP000254649">
    <property type="component" value="Unassembled WGS sequence"/>
</dbReference>
<evidence type="ECO:0000259" key="2">
    <source>
        <dbReference type="Pfam" id="PF05651"/>
    </source>
</evidence>
<comment type="similarity">
    <text evidence="1">Belongs to the CdaR family.</text>
</comment>
<dbReference type="InterPro" id="IPR051448">
    <property type="entry name" value="CdaR-like_regulators"/>
</dbReference>
<dbReference type="AlphaFoldDB" id="A0A380TPC1"/>
<feature type="domain" description="Putative sugar diacid recognition" evidence="2">
    <location>
        <begin position="3"/>
        <end position="135"/>
    </location>
</feature>
<dbReference type="PANTHER" id="PTHR33744:SF15">
    <property type="entry name" value="CARBOHYDRATE DIACID REGULATOR"/>
    <property type="match status" value="1"/>
</dbReference>
<dbReference type="InterPro" id="IPR008599">
    <property type="entry name" value="Diacid_rec"/>
</dbReference>
<evidence type="ECO:0000313" key="5">
    <source>
        <dbReference type="EMBL" id="SUT89748.1"/>
    </source>
</evidence>